<accession>A0A3P1SGQ0</accession>
<dbReference type="GO" id="GO:0009228">
    <property type="term" value="P:thiamine biosynthetic process"/>
    <property type="evidence" value="ECO:0007669"/>
    <property type="project" value="InterPro"/>
</dbReference>
<reference evidence="3 4" key="1">
    <citation type="submission" date="2018-11" db="EMBL/GenBank/DDBJ databases">
        <title>Genomes From Bacteria Associated with the Canine Oral Cavity: a Test Case for Automated Genome-Based Taxonomic Assignment.</title>
        <authorList>
            <person name="Coil D.A."/>
            <person name="Jospin G."/>
            <person name="Darling A.E."/>
            <person name="Wallis C."/>
            <person name="Davis I.J."/>
            <person name="Harris S."/>
            <person name="Eisen J.A."/>
            <person name="Holcombe L.J."/>
            <person name="O'Flynn C."/>
        </authorList>
    </citation>
    <scope>NUCLEOTIDE SEQUENCE [LARGE SCALE GENOMIC DNA]</scope>
    <source>
        <strain evidence="3 4">OH770</strain>
    </source>
</reference>
<dbReference type="RefSeq" id="WP_124867502.1">
    <property type="nucleotide sequence ID" value="NZ_RQZF01000001.1"/>
</dbReference>
<dbReference type="InterPro" id="IPR027939">
    <property type="entry name" value="NMT1/THI5"/>
</dbReference>
<dbReference type="PROSITE" id="PS51257">
    <property type="entry name" value="PROKAR_LIPOPROTEIN"/>
    <property type="match status" value="1"/>
</dbReference>
<protein>
    <submittedName>
        <fullName evidence="3">ABC transporter substrate-binding protein</fullName>
    </submittedName>
</protein>
<dbReference type="AlphaFoldDB" id="A0A3P1SGQ0"/>
<feature type="chain" id="PRO_5038927368" evidence="1">
    <location>
        <begin position="23"/>
        <end position="352"/>
    </location>
</feature>
<dbReference type="EMBL" id="RQZF01000001">
    <property type="protein sequence ID" value="RRC96177.1"/>
    <property type="molecule type" value="Genomic_DNA"/>
</dbReference>
<dbReference type="Pfam" id="PF09084">
    <property type="entry name" value="NMT1"/>
    <property type="match status" value="1"/>
</dbReference>
<feature type="signal peptide" evidence="1">
    <location>
        <begin position="1"/>
        <end position="22"/>
    </location>
</feature>
<organism evidence="3 4">
    <name type="scientific">Schaalia canis</name>
    <dbReference type="NCBI Taxonomy" id="100469"/>
    <lineage>
        <taxon>Bacteria</taxon>
        <taxon>Bacillati</taxon>
        <taxon>Actinomycetota</taxon>
        <taxon>Actinomycetes</taxon>
        <taxon>Actinomycetales</taxon>
        <taxon>Actinomycetaceae</taxon>
        <taxon>Schaalia</taxon>
    </lineage>
</organism>
<dbReference type="Proteomes" id="UP000280444">
    <property type="component" value="Unassembled WGS sequence"/>
</dbReference>
<name>A0A3P1SGQ0_9ACTO</name>
<feature type="domain" description="SsuA/THI5-like" evidence="2">
    <location>
        <begin position="63"/>
        <end position="274"/>
    </location>
</feature>
<dbReference type="OrthoDB" id="7808807at2"/>
<dbReference type="PANTHER" id="PTHR31528">
    <property type="entry name" value="4-AMINO-5-HYDROXYMETHYL-2-METHYLPYRIMIDINE PHOSPHATE SYNTHASE THI11-RELATED"/>
    <property type="match status" value="1"/>
</dbReference>
<keyword evidence="1" id="KW-0732">Signal</keyword>
<gene>
    <name evidence="3" type="ORF">EII11_00420</name>
</gene>
<comment type="caution">
    <text evidence="3">The sequence shown here is derived from an EMBL/GenBank/DDBJ whole genome shotgun (WGS) entry which is preliminary data.</text>
</comment>
<sequence>MARTIGRLTVAGLACSIALVIAACTNTTNVDATPSGTDTTAHASAPTSRDGNGVTLGLTYIPNVQFSPVYVAEDEGIYRAAGLNMTVRHHGGDEGLFTALMAGEEDMVLASGDELYQAREQGMDLVSVGTYYQRYPVTIVVPEESPISTVKDLKGKKVGVPGEYGSSWFGLLAILRNASMSIDDIDVVSIGYTQQAALAGKQVDAIVAFTNNEPVRFSAAGMKVRTLPVDGDLPLVSASLVTRREWFDEHQEIACQVVEGTAAGIRRAVEQPQLAIEATQRRDTGLTEAAQVEGARAVLKATTTLFAREDGSYGGPQDLALWEQMADFYQTIPGLLAQEPDVKAAVTNACYE</sequence>
<dbReference type="InterPro" id="IPR015168">
    <property type="entry name" value="SsuA/THI5"/>
</dbReference>
<dbReference type="Gene3D" id="3.40.190.10">
    <property type="entry name" value="Periplasmic binding protein-like II"/>
    <property type="match status" value="2"/>
</dbReference>
<dbReference type="SUPFAM" id="SSF53850">
    <property type="entry name" value="Periplasmic binding protein-like II"/>
    <property type="match status" value="1"/>
</dbReference>
<evidence type="ECO:0000313" key="3">
    <source>
        <dbReference type="EMBL" id="RRC96177.1"/>
    </source>
</evidence>
<evidence type="ECO:0000313" key="4">
    <source>
        <dbReference type="Proteomes" id="UP000280444"/>
    </source>
</evidence>
<evidence type="ECO:0000256" key="1">
    <source>
        <dbReference type="SAM" id="SignalP"/>
    </source>
</evidence>
<evidence type="ECO:0000259" key="2">
    <source>
        <dbReference type="Pfam" id="PF09084"/>
    </source>
</evidence>
<keyword evidence="4" id="KW-1185">Reference proteome</keyword>
<dbReference type="PANTHER" id="PTHR31528:SF15">
    <property type="entry name" value="RIBOFLAVIN-BINDING PROTEIN RIBY"/>
    <property type="match status" value="1"/>
</dbReference>
<proteinExistence type="predicted"/>